<proteinExistence type="inferred from homology"/>
<gene>
    <name evidence="4" type="ORF">FOE78_22660</name>
</gene>
<dbReference type="GO" id="GO:0016301">
    <property type="term" value="F:kinase activity"/>
    <property type="evidence" value="ECO:0007669"/>
    <property type="project" value="UniProtKB-KW"/>
</dbReference>
<dbReference type="InterPro" id="IPR004147">
    <property type="entry name" value="ABC1_dom"/>
</dbReference>
<keyword evidence="4" id="KW-0418">Kinase</keyword>
<sequence>MTVVNGIAQFLFAAGGFVVVSVFLALLCRRVLGVPVGWPRSIIIGGGMYVVAVPVQLSVYRRLGLIKNQQFVGTPAEAVVVTLLGLIVVFVFALIALVIVEVIVPTGTVGNPCRVITDAGARMRRGRRYGQVLAIIAKHGLSSSLRVAARRPEVRRQRSTARSLAAALNDAGVTFIKLGQTLSSRPDLIPEPYVRELARLQDNVDPLPWDTLRPVLEGELPKPVEEIFASIDPQPLATASIGQVHAGRLIDGREVVIKIRRPGAEQQVEVDLDIMIRLAVRLERTTDWARTLGAVRLARGFADSLIEELDYRIEAENAAAVAASLADSELIKVPVVDRALSGPAVLIMERVAGTPLGQAEEALAELDQQQRAAMAERLLTEVLREILFTGTFHADLHPGNIIVGDDGSLTLLDFGSVGRLDQPSRTALGLLLLAVERDDPIGAADALVDLLDRGEQLDRRDLERDVGQLIVRYRNGLGAVGGAGVFAALWKLITNHRFSVPPQVAAAMRALAGLESSVTMISSRIDLITTARGESVALVGELTDPATVRSTMERELFRLLPTLQRLPQRMNRITDDLENGRFTARVRVFADPDDRNFVSRLVGQLSITLVAAAAVLGAILLITAEAGPVVAGSLRLYPVLGTLLFFFGIVLGLRAMITALRTP</sequence>
<keyword evidence="5" id="KW-1185">Reference proteome</keyword>
<dbReference type="InterPro" id="IPR011009">
    <property type="entry name" value="Kinase-like_dom_sf"/>
</dbReference>
<evidence type="ECO:0000259" key="3">
    <source>
        <dbReference type="Pfam" id="PF03109"/>
    </source>
</evidence>
<dbReference type="CDD" id="cd05121">
    <property type="entry name" value="ABC1_ADCK3-like"/>
    <property type="match status" value="1"/>
</dbReference>
<dbReference type="KEGG" id="mik:FOE78_22660"/>
<evidence type="ECO:0000256" key="2">
    <source>
        <dbReference type="SAM" id="Phobius"/>
    </source>
</evidence>
<feature type="domain" description="ABC1 atypical kinase-like" evidence="3">
    <location>
        <begin position="199"/>
        <end position="438"/>
    </location>
</feature>
<evidence type="ECO:0000313" key="5">
    <source>
        <dbReference type="Proteomes" id="UP000319263"/>
    </source>
</evidence>
<dbReference type="PANTHER" id="PTHR10566">
    <property type="entry name" value="CHAPERONE-ACTIVITY OF BC1 COMPLEX CABC1 -RELATED"/>
    <property type="match status" value="1"/>
</dbReference>
<dbReference type="Proteomes" id="UP000319263">
    <property type="component" value="Chromosome"/>
</dbReference>
<feature type="transmembrane region" description="Helical" evidence="2">
    <location>
        <begin position="6"/>
        <end position="28"/>
    </location>
</feature>
<dbReference type="InterPro" id="IPR050154">
    <property type="entry name" value="UbiB_kinase"/>
</dbReference>
<feature type="transmembrane region" description="Helical" evidence="2">
    <location>
        <begin position="79"/>
        <end position="104"/>
    </location>
</feature>
<dbReference type="SUPFAM" id="SSF56112">
    <property type="entry name" value="Protein kinase-like (PK-like)"/>
    <property type="match status" value="1"/>
</dbReference>
<keyword evidence="2" id="KW-0472">Membrane</keyword>
<feature type="transmembrane region" description="Helical" evidence="2">
    <location>
        <begin position="605"/>
        <end position="624"/>
    </location>
</feature>
<protein>
    <submittedName>
        <fullName evidence="4">AarF/ABC1/UbiB kinase family protein</fullName>
    </submittedName>
</protein>
<feature type="transmembrane region" description="Helical" evidence="2">
    <location>
        <begin position="636"/>
        <end position="657"/>
    </location>
</feature>
<dbReference type="AlphaFoldDB" id="A0A516Q4J4"/>
<reference evidence="4 5" key="1">
    <citation type="submission" date="2019-07" db="EMBL/GenBank/DDBJ databases">
        <title>Microlunatus dokdonensis sp. nov. isolated from the rhizospheric soil of the wild plant Elymus tsukushiensis.</title>
        <authorList>
            <person name="Ghim S.-Y."/>
            <person name="Hwang Y.-J."/>
            <person name="Son J.-S."/>
            <person name="Shin J.-H."/>
        </authorList>
    </citation>
    <scope>NUCLEOTIDE SEQUENCE [LARGE SCALE GENOMIC DNA]</scope>
    <source>
        <strain evidence="4 5">KUDC0627</strain>
    </source>
</reference>
<name>A0A516Q4J4_9ACTN</name>
<evidence type="ECO:0000256" key="1">
    <source>
        <dbReference type="ARBA" id="ARBA00009670"/>
    </source>
</evidence>
<dbReference type="OrthoDB" id="9795390at2"/>
<dbReference type="RefSeq" id="WP_143988273.1">
    <property type="nucleotide sequence ID" value="NZ_CP041692.1"/>
</dbReference>
<organism evidence="4 5">
    <name type="scientific">Microlunatus elymi</name>
    <dbReference type="NCBI Taxonomy" id="2596828"/>
    <lineage>
        <taxon>Bacteria</taxon>
        <taxon>Bacillati</taxon>
        <taxon>Actinomycetota</taxon>
        <taxon>Actinomycetes</taxon>
        <taxon>Propionibacteriales</taxon>
        <taxon>Propionibacteriaceae</taxon>
        <taxon>Microlunatus</taxon>
    </lineage>
</organism>
<comment type="similarity">
    <text evidence="1">Belongs to the protein kinase superfamily. ADCK protein kinase family.</text>
</comment>
<dbReference type="Gene3D" id="1.10.510.10">
    <property type="entry name" value="Transferase(Phosphotransferase) domain 1"/>
    <property type="match status" value="1"/>
</dbReference>
<accession>A0A516Q4J4</accession>
<dbReference type="PANTHER" id="PTHR10566:SF113">
    <property type="entry name" value="PROTEIN ACTIVITY OF BC1 COMPLEX KINASE 7, CHLOROPLASTIC"/>
    <property type="match status" value="1"/>
</dbReference>
<keyword evidence="2" id="KW-1133">Transmembrane helix</keyword>
<keyword evidence="4" id="KW-0808">Transferase</keyword>
<dbReference type="EMBL" id="CP041692">
    <property type="protein sequence ID" value="QDP98334.1"/>
    <property type="molecule type" value="Genomic_DNA"/>
</dbReference>
<dbReference type="Pfam" id="PF03109">
    <property type="entry name" value="ABC1"/>
    <property type="match status" value="1"/>
</dbReference>
<feature type="transmembrane region" description="Helical" evidence="2">
    <location>
        <begin position="40"/>
        <end position="59"/>
    </location>
</feature>
<keyword evidence="2" id="KW-0812">Transmembrane</keyword>
<evidence type="ECO:0000313" key="4">
    <source>
        <dbReference type="EMBL" id="QDP98334.1"/>
    </source>
</evidence>